<name>A0ABX1CV32_9SPHN</name>
<dbReference type="RefSeq" id="WP_168135830.1">
    <property type="nucleotide sequence ID" value="NZ_JAAVJH010000015.1"/>
</dbReference>
<organism evidence="1 2">
    <name type="scientific">Sphingomonas corticis</name>
    <dbReference type="NCBI Taxonomy" id="2722791"/>
    <lineage>
        <taxon>Bacteria</taxon>
        <taxon>Pseudomonadati</taxon>
        <taxon>Pseudomonadota</taxon>
        <taxon>Alphaproteobacteria</taxon>
        <taxon>Sphingomonadales</taxon>
        <taxon>Sphingomonadaceae</taxon>
        <taxon>Sphingomonas</taxon>
    </lineage>
</organism>
<dbReference type="Proteomes" id="UP000732399">
    <property type="component" value="Unassembled WGS sequence"/>
</dbReference>
<dbReference type="EMBL" id="JAAVJH010000015">
    <property type="protein sequence ID" value="NJR80272.1"/>
    <property type="molecule type" value="Genomic_DNA"/>
</dbReference>
<accession>A0ABX1CV32</accession>
<evidence type="ECO:0000313" key="2">
    <source>
        <dbReference type="Proteomes" id="UP000732399"/>
    </source>
</evidence>
<keyword evidence="2" id="KW-1185">Reference proteome</keyword>
<evidence type="ECO:0000313" key="1">
    <source>
        <dbReference type="EMBL" id="NJR80272.1"/>
    </source>
</evidence>
<protein>
    <submittedName>
        <fullName evidence="1">Uncharacterized protein</fullName>
    </submittedName>
</protein>
<reference evidence="1 2" key="1">
    <citation type="submission" date="2020-03" db="EMBL/GenBank/DDBJ databases">
        <authorList>
            <person name="Wang L."/>
            <person name="He N."/>
            <person name="Li Y."/>
            <person name="Fang Y."/>
            <person name="Zhang F."/>
        </authorList>
    </citation>
    <scope>NUCLEOTIDE SEQUENCE [LARGE SCALE GENOMIC DNA]</scope>
    <source>
        <strain evidence="1 2">36D10-4-7</strain>
    </source>
</reference>
<comment type="caution">
    <text evidence="1">The sequence shown here is derived from an EMBL/GenBank/DDBJ whole genome shotgun (WGS) entry which is preliminary data.</text>
</comment>
<gene>
    <name evidence="1" type="ORF">HBH26_16955</name>
</gene>
<sequence length="197" mass="20664">MTPFEPRDGFDRIAAAMAEVVSFSRSLPAGLAPVASIYLDGAVGNLIHARDELRAALVGDRGGWRADIAEIGLVQTGVAGETTSATIAGGEAEGDPSPDLGADAIRSGRMMELSRRAGFAALLASALAEHRWVHLASGVTWASTWPAADSLVRALNGGRPFPAIDHVALRGTVDRRVAEELAVLGWRRLSSPRLPGH</sequence>
<proteinExistence type="predicted"/>